<evidence type="ECO:0000256" key="5">
    <source>
        <dbReference type="ARBA" id="ARBA00022490"/>
    </source>
</evidence>
<dbReference type="EMBL" id="RJMB01000002">
    <property type="protein sequence ID" value="RNL87054.1"/>
    <property type="molecule type" value="Genomic_DNA"/>
</dbReference>
<keyword evidence="14" id="KW-1185">Reference proteome</keyword>
<evidence type="ECO:0000256" key="3">
    <source>
        <dbReference type="ARBA" id="ARBA00011890"/>
    </source>
</evidence>
<evidence type="ECO:0000256" key="8">
    <source>
        <dbReference type="ARBA" id="ARBA00022691"/>
    </source>
</evidence>
<evidence type="ECO:0000256" key="11">
    <source>
        <dbReference type="ARBA" id="ARBA00031350"/>
    </source>
</evidence>
<dbReference type="Proteomes" id="UP000269198">
    <property type="component" value="Unassembled WGS sequence"/>
</dbReference>
<sequence>MDWQPHARRLADQVTGGPGSRWWHPVAHTPRHHLTPFWWQDGLRVDGSTEPDQWLATAYADTSVITSLGGAHADLADEPDPAGSGKPTSSATAPGLVVRMYRHARMERAESILDVGTGSGYGAALLAARFGDDRVTSIDVDSYLVEAARHRLDQIGFRPRVEVCDATADLPRAYDRIVAMMAMPHIPGSWMRSLRPGGRLVTTLEGVWAIITATMGADGCARGRVEWDRAAFMGTRSASDYSVDRSQVAWAHATDEQVSQGRYPVLELTECWELRSLLEIEAPGITHHYEEANGVRTAVMVHPDGSWARAHARGYALPEVHQGGPRRLWDVLDGLREQWVRNGELPLYGARVFITPDGTCHLARGDWRGVIRPRVAGVDSSGPWRP</sequence>
<feature type="region of interest" description="Disordered" evidence="12">
    <location>
        <begin position="1"/>
        <end position="21"/>
    </location>
</feature>
<dbReference type="Gene3D" id="3.40.50.150">
    <property type="entry name" value="Vaccinia Virus protein VP39"/>
    <property type="match status" value="1"/>
</dbReference>
<keyword evidence="7 13" id="KW-0808">Transferase</keyword>
<dbReference type="GO" id="GO:0005737">
    <property type="term" value="C:cytoplasm"/>
    <property type="evidence" value="ECO:0007669"/>
    <property type="project" value="UniProtKB-SubCell"/>
</dbReference>
<name>A0A3N0EH00_9ACTN</name>
<dbReference type="AlphaFoldDB" id="A0A3N0EH00"/>
<proteinExistence type="inferred from homology"/>
<evidence type="ECO:0000256" key="2">
    <source>
        <dbReference type="ARBA" id="ARBA00005369"/>
    </source>
</evidence>
<evidence type="ECO:0000256" key="9">
    <source>
        <dbReference type="ARBA" id="ARBA00030757"/>
    </source>
</evidence>
<dbReference type="SUPFAM" id="SSF53335">
    <property type="entry name" value="S-adenosyl-L-methionine-dependent methyltransferases"/>
    <property type="match status" value="1"/>
</dbReference>
<dbReference type="GO" id="GO:0032259">
    <property type="term" value="P:methylation"/>
    <property type="evidence" value="ECO:0007669"/>
    <property type="project" value="UniProtKB-KW"/>
</dbReference>
<organism evidence="13 14">
    <name type="scientific">Halostreptopolyspora alba</name>
    <dbReference type="NCBI Taxonomy" id="2487137"/>
    <lineage>
        <taxon>Bacteria</taxon>
        <taxon>Bacillati</taxon>
        <taxon>Actinomycetota</taxon>
        <taxon>Actinomycetes</taxon>
        <taxon>Streptosporangiales</taxon>
        <taxon>Nocardiopsidaceae</taxon>
        <taxon>Halostreptopolyspora</taxon>
    </lineage>
</organism>
<keyword evidence="5" id="KW-0963">Cytoplasm</keyword>
<dbReference type="InterPro" id="IPR029063">
    <property type="entry name" value="SAM-dependent_MTases_sf"/>
</dbReference>
<dbReference type="EC" id="2.1.1.77" evidence="3"/>
<dbReference type="InterPro" id="IPR000682">
    <property type="entry name" value="PCMT"/>
</dbReference>
<dbReference type="RefSeq" id="WP_123199883.1">
    <property type="nucleotide sequence ID" value="NZ_RJMB01000002.1"/>
</dbReference>
<keyword evidence="8" id="KW-0949">S-adenosyl-L-methionine</keyword>
<keyword evidence="6 13" id="KW-0489">Methyltransferase</keyword>
<protein>
    <recommendedName>
        <fullName evidence="4">Protein-L-isoaspartate O-methyltransferase</fullName>
        <ecNumber evidence="3">2.1.1.77</ecNumber>
    </recommendedName>
    <alternativeName>
        <fullName evidence="11">L-isoaspartyl protein carboxyl methyltransferase</fullName>
    </alternativeName>
    <alternativeName>
        <fullName evidence="9">Protein L-isoaspartyl methyltransferase</fullName>
    </alternativeName>
    <alternativeName>
        <fullName evidence="10">Protein-beta-aspartate methyltransferase</fullName>
    </alternativeName>
</protein>
<comment type="subcellular location">
    <subcellularLocation>
        <location evidence="1">Cytoplasm</location>
    </subcellularLocation>
</comment>
<evidence type="ECO:0000256" key="6">
    <source>
        <dbReference type="ARBA" id="ARBA00022603"/>
    </source>
</evidence>
<dbReference type="GO" id="GO:0004719">
    <property type="term" value="F:protein-L-isoaspartate (D-aspartate) O-methyltransferase activity"/>
    <property type="evidence" value="ECO:0007669"/>
    <property type="project" value="UniProtKB-EC"/>
</dbReference>
<dbReference type="Pfam" id="PF01135">
    <property type="entry name" value="PCMT"/>
    <property type="match status" value="1"/>
</dbReference>
<evidence type="ECO:0000256" key="1">
    <source>
        <dbReference type="ARBA" id="ARBA00004496"/>
    </source>
</evidence>
<comment type="similarity">
    <text evidence="2">Belongs to the methyltransferase superfamily. L-isoaspartyl/D-aspartyl protein methyltransferase family.</text>
</comment>
<dbReference type="OrthoDB" id="4035289at2"/>
<evidence type="ECO:0000256" key="7">
    <source>
        <dbReference type="ARBA" id="ARBA00022679"/>
    </source>
</evidence>
<dbReference type="PANTHER" id="PTHR11579:SF0">
    <property type="entry name" value="PROTEIN-L-ISOASPARTATE(D-ASPARTATE) O-METHYLTRANSFERASE"/>
    <property type="match status" value="1"/>
</dbReference>
<evidence type="ECO:0000313" key="13">
    <source>
        <dbReference type="EMBL" id="RNL87054.1"/>
    </source>
</evidence>
<evidence type="ECO:0000256" key="4">
    <source>
        <dbReference type="ARBA" id="ARBA00013346"/>
    </source>
</evidence>
<comment type="caution">
    <text evidence="13">The sequence shown here is derived from an EMBL/GenBank/DDBJ whole genome shotgun (WGS) entry which is preliminary data.</text>
</comment>
<accession>A0A3N0EH00</accession>
<gene>
    <name evidence="13" type="ORF">EFW17_03860</name>
</gene>
<dbReference type="PANTHER" id="PTHR11579">
    <property type="entry name" value="PROTEIN-L-ISOASPARTATE O-METHYLTRANSFERASE"/>
    <property type="match status" value="1"/>
</dbReference>
<feature type="region of interest" description="Disordered" evidence="12">
    <location>
        <begin position="72"/>
        <end position="91"/>
    </location>
</feature>
<evidence type="ECO:0000256" key="10">
    <source>
        <dbReference type="ARBA" id="ARBA00031323"/>
    </source>
</evidence>
<evidence type="ECO:0000313" key="14">
    <source>
        <dbReference type="Proteomes" id="UP000269198"/>
    </source>
</evidence>
<evidence type="ECO:0000256" key="12">
    <source>
        <dbReference type="SAM" id="MobiDB-lite"/>
    </source>
</evidence>
<reference evidence="13 14" key="1">
    <citation type="submission" date="2018-11" db="EMBL/GenBank/DDBJ databases">
        <title>The genome draft of YIM 96095.</title>
        <authorList>
            <person name="Tang S.-K."/>
            <person name="Chunyu W.-X."/>
            <person name="Feng Y.-Z."/>
        </authorList>
    </citation>
    <scope>NUCLEOTIDE SEQUENCE [LARGE SCALE GENOMIC DNA]</scope>
    <source>
        <strain evidence="13 14">YIM 96095</strain>
    </source>
</reference>
<dbReference type="CDD" id="cd02440">
    <property type="entry name" value="AdoMet_MTases"/>
    <property type="match status" value="1"/>
</dbReference>